<evidence type="ECO:0000256" key="1">
    <source>
        <dbReference type="SAM" id="MobiDB-lite"/>
    </source>
</evidence>
<feature type="region of interest" description="Disordered" evidence="1">
    <location>
        <begin position="39"/>
        <end position="71"/>
    </location>
</feature>
<evidence type="ECO:0000313" key="4">
    <source>
        <dbReference type="Proteomes" id="UP000488936"/>
    </source>
</evidence>
<dbReference type="Proteomes" id="UP000488936">
    <property type="component" value="Unassembled WGS sequence"/>
</dbReference>
<keyword evidence="2" id="KW-0732">Signal</keyword>
<protein>
    <recommendedName>
        <fullName evidence="5">Lipoprotein</fullName>
    </recommendedName>
</protein>
<evidence type="ECO:0008006" key="5">
    <source>
        <dbReference type="Google" id="ProtNLM"/>
    </source>
</evidence>
<name>A0A7K1GJ59_9FLAO</name>
<feature type="signal peptide" evidence="2">
    <location>
        <begin position="1"/>
        <end position="20"/>
    </location>
</feature>
<comment type="caution">
    <text evidence="3">The sequence shown here is derived from an EMBL/GenBank/DDBJ whole genome shotgun (WGS) entry which is preliminary data.</text>
</comment>
<dbReference type="EMBL" id="WMJY01000004">
    <property type="protein sequence ID" value="MTH28927.1"/>
    <property type="molecule type" value="Genomic_DNA"/>
</dbReference>
<keyword evidence="4" id="KW-1185">Reference proteome</keyword>
<evidence type="ECO:0000256" key="2">
    <source>
        <dbReference type="SAM" id="SignalP"/>
    </source>
</evidence>
<dbReference type="RefSeq" id="WP_155034906.1">
    <property type="nucleotide sequence ID" value="NZ_JAYMMG010000003.1"/>
</dbReference>
<proteinExistence type="predicted"/>
<dbReference type="PROSITE" id="PS51257">
    <property type="entry name" value="PROKAR_LIPOPROTEIN"/>
    <property type="match status" value="1"/>
</dbReference>
<feature type="compositionally biased region" description="Low complexity" evidence="1">
    <location>
        <begin position="54"/>
        <end position="71"/>
    </location>
</feature>
<accession>A0A7K1GJ59</accession>
<gene>
    <name evidence="3" type="ORF">GJV77_03190</name>
</gene>
<sequence length="71" mass="8011">MSMLKTITLAIFICSFVACKDNTKETEEKKVILIQKNTKESDRVQIPMHGTKENSSSSTNKSFQSNQEANK</sequence>
<dbReference type="AlphaFoldDB" id="A0A7K1GJ59"/>
<feature type="chain" id="PRO_5029860664" description="Lipoprotein" evidence="2">
    <location>
        <begin position="21"/>
        <end position="71"/>
    </location>
</feature>
<evidence type="ECO:0000313" key="3">
    <source>
        <dbReference type="EMBL" id="MTH28927.1"/>
    </source>
</evidence>
<reference evidence="3 4" key="1">
    <citation type="journal article" date="2006" name="Int. J. Syst. Evol. Microbiol.">
        <title>Myroides pelagicus sp. nov., isolated from seawater in Thailand.</title>
        <authorList>
            <person name="Yoon J."/>
            <person name="Maneerat S."/>
            <person name="Kawai F."/>
            <person name="Yokota A."/>
        </authorList>
    </citation>
    <scope>NUCLEOTIDE SEQUENCE [LARGE SCALE GENOMIC DNA]</scope>
    <source>
        <strain evidence="3 4">SM1T</strain>
    </source>
</reference>
<organism evidence="3 4">
    <name type="scientific">Myroides pelagicus</name>
    <dbReference type="NCBI Taxonomy" id="270914"/>
    <lineage>
        <taxon>Bacteria</taxon>
        <taxon>Pseudomonadati</taxon>
        <taxon>Bacteroidota</taxon>
        <taxon>Flavobacteriia</taxon>
        <taxon>Flavobacteriales</taxon>
        <taxon>Flavobacteriaceae</taxon>
        <taxon>Myroides</taxon>
    </lineage>
</organism>
<dbReference type="OrthoDB" id="1451198at2"/>